<dbReference type="PROSITE" id="PS50089">
    <property type="entry name" value="ZF_RING_2"/>
    <property type="match status" value="1"/>
</dbReference>
<keyword evidence="1" id="KW-0862">Zinc</keyword>
<organism evidence="4 5">
    <name type="scientific">Coccomyxa viridis</name>
    <dbReference type="NCBI Taxonomy" id="1274662"/>
    <lineage>
        <taxon>Eukaryota</taxon>
        <taxon>Viridiplantae</taxon>
        <taxon>Chlorophyta</taxon>
        <taxon>core chlorophytes</taxon>
        <taxon>Trebouxiophyceae</taxon>
        <taxon>Trebouxiophyceae incertae sedis</taxon>
        <taxon>Coccomyxaceae</taxon>
        <taxon>Coccomyxa</taxon>
    </lineage>
</organism>
<comment type="caution">
    <text evidence="4">The sequence shown here is derived from an EMBL/GenBank/DDBJ whole genome shotgun (WGS) entry which is preliminary data.</text>
</comment>
<feature type="compositionally biased region" description="Basic and acidic residues" evidence="2">
    <location>
        <begin position="947"/>
        <end position="962"/>
    </location>
</feature>
<feature type="region of interest" description="Disordered" evidence="2">
    <location>
        <begin position="766"/>
        <end position="800"/>
    </location>
</feature>
<keyword evidence="1" id="KW-0479">Metal-binding</keyword>
<name>A0ABP1FZW9_9CHLO</name>
<feature type="compositionally biased region" description="Low complexity" evidence="2">
    <location>
        <begin position="32"/>
        <end position="62"/>
    </location>
</feature>
<dbReference type="PANTHER" id="PTHR14879:SF5">
    <property type="entry name" value="RING-TYPE DOMAIN-CONTAINING PROTEIN"/>
    <property type="match status" value="1"/>
</dbReference>
<dbReference type="EMBL" id="CAXHTA020000008">
    <property type="protein sequence ID" value="CAL5223137.1"/>
    <property type="molecule type" value="Genomic_DNA"/>
</dbReference>
<proteinExistence type="predicted"/>
<evidence type="ECO:0000259" key="3">
    <source>
        <dbReference type="PROSITE" id="PS50089"/>
    </source>
</evidence>
<dbReference type="Gene3D" id="3.30.40.10">
    <property type="entry name" value="Zinc/RING finger domain, C3HC4 (zinc finger)"/>
    <property type="match status" value="1"/>
</dbReference>
<feature type="compositionally biased region" description="Basic residues" evidence="2">
    <location>
        <begin position="847"/>
        <end position="857"/>
    </location>
</feature>
<feature type="compositionally biased region" description="Polar residues" evidence="2">
    <location>
        <begin position="1086"/>
        <end position="1096"/>
    </location>
</feature>
<evidence type="ECO:0000313" key="5">
    <source>
        <dbReference type="Proteomes" id="UP001497392"/>
    </source>
</evidence>
<dbReference type="InterPro" id="IPR013083">
    <property type="entry name" value="Znf_RING/FYVE/PHD"/>
</dbReference>
<sequence length="1205" mass="127518">MTAPMHLLTSTAAPREPDEACAGQPPEQQTMAASAPPATSAAVACQGREANPAPAAAAPAEPGQASVGQEPKHISLASAQPAASTVAASLCREADAAPAAAAPKGPDHTSVGQGPDQQASADSAQAAASAAAASQGGEATVASAAEECCTLRLHEQKVAAALLVVLRTALQEGGTERLKATMLTLMANNPLTSPLLGQLPIDGSLLSLKQLERLAACAPTYLAAKFPDKGQLPSDWMDVLAQQCATAGFEPLVVYRRSAECVTNVKALYSAELAARLQRLHAIEASLALKRPVQPDEEEIHQAIAVKANLLSQRGMSRNLCDLMSELLYEVIILLYADRLPQNRNRMTAGAKSSFTVCIDHMLPGALDGLLERGSDDLTSLGALIHMVTPLNRALRSYRDRAVARKWAPSSAVAIEAAVQGWTGTASHCRNFLRVLIAAVDVCPEAHVPDFAAYGPIPTPKEVDILLEGQNALVLYCPEIVRVIEIAFHPAGGLVSINYRALCQILPGFTFPCASDTGKPKILEVYTLQTAKVVKQQIQVHKHIASRQKVALSVYLEALLIEQCVDIGQEAVQAFCRAVCRAADFSGRLDVGIARRVHISMSIKTTMYVCRDQQMSCLLTLLDKVFGMFSLYGTEGAVTPEVARAVHHTLPGLMECLAGHTWPKGRDKDLAWLGQATQLLGQLLKEHARSARGMGISLEEHMCNVLAVFGLQDAETKLFMAMFKDFWAGKTWELNAPGHAPSPAAQTPVQASFAIPNVTPADSSVGAGNCASMPKAHGAAQESRGKAAEARKLSQQGNGVAADVAADIVRGASTGAQDRAGDCKPAENVPEAAEPQNGPSKAEKAEKRKAKKARQRAARAQAAAQSGKATDMGGKKLGVPNGMGKAAKHEDLAELEAAEQLIGACRGSSEHLSAASETLPAPRAPASSSEIAASSGSPSLSPQPPQHLHDNMSHRPHAHDVPSRAGPAAQAPAPAAQDDGTWQEVRGPRRRSVRQHDISHAIARRAPTQGRETPDQGTSAPSPPLPELQAAAQHAEQAPPSIEQAAGSTRAEPVHVAAQDLPIQLSASVSSKPQEPLRPQSHDRVQSPQMQPTLASSMRRKPLQRSPYSNSQDAAHAAPQHMPHYPDPSFDTSSHEQAANADELLSGEEADDDLCVVCWENVRKVVFCHCGHMCTCQGCARDIMAAGAFCPMCRAKIHSTVLVYF</sequence>
<evidence type="ECO:0000256" key="1">
    <source>
        <dbReference type="PROSITE-ProRule" id="PRU00175"/>
    </source>
</evidence>
<dbReference type="Proteomes" id="UP001497392">
    <property type="component" value="Unassembled WGS sequence"/>
</dbReference>
<feature type="region of interest" description="Disordered" evidence="2">
    <location>
        <begin position="1"/>
        <end position="71"/>
    </location>
</feature>
<reference evidence="4 5" key="1">
    <citation type="submission" date="2024-06" db="EMBL/GenBank/DDBJ databases">
        <authorList>
            <person name="Kraege A."/>
            <person name="Thomma B."/>
        </authorList>
    </citation>
    <scope>NUCLEOTIDE SEQUENCE [LARGE SCALE GENOMIC DNA]</scope>
</reference>
<dbReference type="InterPro" id="IPR051728">
    <property type="entry name" value="RING-FYVE_E3_ubiquitin-ligase"/>
</dbReference>
<keyword evidence="1" id="KW-0863">Zinc-finger</keyword>
<dbReference type="PANTHER" id="PTHR14879">
    <property type="entry name" value="CASPASE REGULATOR, RING FINGER DOMAIN-CONTAINING"/>
    <property type="match status" value="1"/>
</dbReference>
<feature type="region of interest" description="Disordered" evidence="2">
    <location>
        <begin position="97"/>
        <end position="129"/>
    </location>
</feature>
<gene>
    <name evidence="4" type="primary">g5602</name>
    <name evidence="4" type="ORF">VP750_LOCUS4796</name>
</gene>
<dbReference type="SUPFAM" id="SSF57850">
    <property type="entry name" value="RING/U-box"/>
    <property type="match status" value="1"/>
</dbReference>
<feature type="compositionally biased region" description="Low complexity" evidence="2">
    <location>
        <begin position="1027"/>
        <end position="1041"/>
    </location>
</feature>
<feature type="compositionally biased region" description="Low complexity" evidence="2">
    <location>
        <begin position="965"/>
        <end position="980"/>
    </location>
</feature>
<protein>
    <submittedName>
        <fullName evidence="4">G5602 protein</fullName>
    </submittedName>
</protein>
<feature type="compositionally biased region" description="Basic and acidic residues" evidence="2">
    <location>
        <begin position="783"/>
        <end position="792"/>
    </location>
</feature>
<feature type="compositionally biased region" description="Low complexity" evidence="2">
    <location>
        <begin position="116"/>
        <end position="129"/>
    </location>
</feature>
<feature type="region of interest" description="Disordered" evidence="2">
    <location>
        <begin position="913"/>
        <end position="1052"/>
    </location>
</feature>
<feature type="region of interest" description="Disordered" evidence="2">
    <location>
        <begin position="813"/>
        <end position="885"/>
    </location>
</feature>
<dbReference type="InterPro" id="IPR001841">
    <property type="entry name" value="Znf_RING"/>
</dbReference>
<keyword evidence="5" id="KW-1185">Reference proteome</keyword>
<accession>A0ABP1FZW9</accession>
<feature type="compositionally biased region" description="Low complexity" evidence="2">
    <location>
        <begin position="920"/>
        <end position="940"/>
    </location>
</feature>
<dbReference type="Pfam" id="PF13920">
    <property type="entry name" value="zf-C3HC4_3"/>
    <property type="match status" value="1"/>
</dbReference>
<evidence type="ECO:0000256" key="2">
    <source>
        <dbReference type="SAM" id="MobiDB-lite"/>
    </source>
</evidence>
<feature type="region of interest" description="Disordered" evidence="2">
    <location>
        <begin position="1069"/>
        <end position="1138"/>
    </location>
</feature>
<feature type="domain" description="RING-type" evidence="3">
    <location>
        <begin position="1155"/>
        <end position="1194"/>
    </location>
</feature>
<evidence type="ECO:0000313" key="4">
    <source>
        <dbReference type="EMBL" id="CAL5223137.1"/>
    </source>
</evidence>